<feature type="transmembrane region" description="Helical" evidence="1">
    <location>
        <begin position="37"/>
        <end position="57"/>
    </location>
</feature>
<feature type="transmembrane region" description="Helical" evidence="1">
    <location>
        <begin position="77"/>
        <end position="99"/>
    </location>
</feature>
<evidence type="ECO:0000313" key="2">
    <source>
        <dbReference type="EMBL" id="PZQ22285.1"/>
    </source>
</evidence>
<feature type="transmembrane region" description="Helical" evidence="1">
    <location>
        <begin position="192"/>
        <end position="211"/>
    </location>
</feature>
<gene>
    <name evidence="1" type="primary">amj</name>
    <name evidence="2" type="ORF">DI569_08915</name>
</gene>
<dbReference type="GO" id="GO:0015648">
    <property type="term" value="F:lipid-linked peptidoglycan transporter activity"/>
    <property type="evidence" value="ECO:0007669"/>
    <property type="project" value="UniProtKB-UniRule"/>
</dbReference>
<dbReference type="GO" id="GO:0071555">
    <property type="term" value="P:cell wall organization"/>
    <property type="evidence" value="ECO:0007669"/>
    <property type="project" value="UniProtKB-KW"/>
</dbReference>
<dbReference type="AlphaFoldDB" id="A0A2W5L6K4"/>
<organism evidence="2 3">
    <name type="scientific">Sphingopyxis macrogoltabida</name>
    <name type="common">Sphingomonas macrogoltabidus</name>
    <dbReference type="NCBI Taxonomy" id="33050"/>
    <lineage>
        <taxon>Bacteria</taxon>
        <taxon>Pseudomonadati</taxon>
        <taxon>Pseudomonadota</taxon>
        <taxon>Alphaproteobacteria</taxon>
        <taxon>Sphingomonadales</taxon>
        <taxon>Sphingomonadaceae</taxon>
        <taxon>Sphingopyxis</taxon>
    </lineage>
</organism>
<protein>
    <recommendedName>
        <fullName evidence="1">Lipid II flippase Amj</fullName>
    </recommendedName>
</protein>
<feature type="transmembrane region" description="Helical" evidence="1">
    <location>
        <begin position="158"/>
        <end position="180"/>
    </location>
</feature>
<dbReference type="EMBL" id="QFPJ01000016">
    <property type="protein sequence ID" value="PZQ22285.1"/>
    <property type="molecule type" value="Genomic_DNA"/>
</dbReference>
<dbReference type="HAMAP" id="MF_02077">
    <property type="entry name" value="Amj_flippase"/>
    <property type="match status" value="1"/>
</dbReference>
<comment type="function">
    <text evidence="1">Involved in peptidoglycan biosynthesis. Transports lipid-linked peptidoglycan precursors from the inner to the outer leaflet of the cytoplasmic membrane.</text>
</comment>
<dbReference type="UniPathway" id="UPA00219"/>
<comment type="caution">
    <text evidence="2">The sequence shown here is derived from an EMBL/GenBank/DDBJ whole genome shotgun (WGS) entry which is preliminary data.</text>
</comment>
<evidence type="ECO:0000256" key="1">
    <source>
        <dbReference type="HAMAP-Rule" id="MF_02077"/>
    </source>
</evidence>
<keyword evidence="1" id="KW-1133">Transmembrane helix</keyword>
<comment type="subcellular location">
    <subcellularLocation>
        <location evidence="1">Cell membrane</location>
        <topology evidence="1">Multi-pass membrane protein</topology>
    </subcellularLocation>
</comment>
<proteinExistence type="inferred from homology"/>
<comment type="pathway">
    <text evidence="1">Cell wall biogenesis; peptidoglycan biosynthesis.</text>
</comment>
<dbReference type="Proteomes" id="UP000248597">
    <property type="component" value="Unassembled WGS sequence"/>
</dbReference>
<accession>A0A2W5L6K4</accession>
<dbReference type="GO" id="GO:0005886">
    <property type="term" value="C:plasma membrane"/>
    <property type="evidence" value="ECO:0007669"/>
    <property type="project" value="UniProtKB-SubCell"/>
</dbReference>
<dbReference type="GO" id="GO:0009252">
    <property type="term" value="P:peptidoglycan biosynthetic process"/>
    <property type="evidence" value="ECO:0007669"/>
    <property type="project" value="UniProtKB-UniRule"/>
</dbReference>
<sequence length="268" mass="28666">MFDLPLVTILLLTGFINLIGALAYAARIAGVRTGRIAMSFALFNILLLFSRTSNSFLGPFLAKRIETRIHDGSGASLFVDMQLVLAAASVATLVGILLVPTGQRLFAAAIGWYQDNRSTTKLAMKAASPAGLRTMRRSLRMPSLAHLRGWHMPKGMGWGILIANCLAQSLLAVGVVASLYAGYLAPEFRVTASQLSALINGFATILLFAFIDPQLSVMTDDAAQGDLDEADFRRAITYISLSRLAGTVLAQALLLPAAMLIAFVAVHV</sequence>
<keyword evidence="1" id="KW-0813">Transport</keyword>
<feature type="transmembrane region" description="Helical" evidence="1">
    <location>
        <begin position="6"/>
        <end position="25"/>
    </location>
</feature>
<reference evidence="2 3" key="1">
    <citation type="submission" date="2017-08" db="EMBL/GenBank/DDBJ databases">
        <title>Infants hospitalized years apart are colonized by the same room-sourced microbial strains.</title>
        <authorList>
            <person name="Brooks B."/>
            <person name="Olm M.R."/>
            <person name="Firek B.A."/>
            <person name="Baker R."/>
            <person name="Thomas B.C."/>
            <person name="Morowitz M.J."/>
            <person name="Banfield J.F."/>
        </authorList>
    </citation>
    <scope>NUCLEOTIDE SEQUENCE [LARGE SCALE GENOMIC DNA]</scope>
    <source>
        <strain evidence="2">S2_005_003_R2_47</strain>
    </source>
</reference>
<keyword evidence="1" id="KW-0961">Cell wall biogenesis/degradation</keyword>
<name>A0A2W5L6K4_SPHMC</name>
<keyword evidence="1" id="KW-0573">Peptidoglycan synthesis</keyword>
<keyword evidence="1" id="KW-0472">Membrane</keyword>
<dbReference type="Pfam" id="PF10997">
    <property type="entry name" value="Amj"/>
    <property type="match status" value="1"/>
</dbReference>
<keyword evidence="1" id="KW-1003">Cell membrane</keyword>
<dbReference type="InterPro" id="IPR021260">
    <property type="entry name" value="Amj"/>
</dbReference>
<keyword evidence="1" id="KW-0133">Cell shape</keyword>
<dbReference type="GO" id="GO:0008360">
    <property type="term" value="P:regulation of cell shape"/>
    <property type="evidence" value="ECO:0007669"/>
    <property type="project" value="UniProtKB-KW"/>
</dbReference>
<comment type="similarity">
    <text evidence="1">Belongs to the Amj family.</text>
</comment>
<feature type="transmembrane region" description="Helical" evidence="1">
    <location>
        <begin position="244"/>
        <end position="266"/>
    </location>
</feature>
<keyword evidence="1" id="KW-0812">Transmembrane</keyword>
<evidence type="ECO:0000313" key="3">
    <source>
        <dbReference type="Proteomes" id="UP000248597"/>
    </source>
</evidence>